<comment type="caution">
    <text evidence="1">The sequence shown here is derived from an EMBL/GenBank/DDBJ whole genome shotgun (WGS) entry which is preliminary data.</text>
</comment>
<evidence type="ECO:0008006" key="3">
    <source>
        <dbReference type="Google" id="ProtNLM"/>
    </source>
</evidence>
<dbReference type="EMBL" id="QMEB01000031">
    <property type="protein sequence ID" value="NMG19088.1"/>
    <property type="molecule type" value="Genomic_DNA"/>
</dbReference>
<dbReference type="SUPFAM" id="SSF51182">
    <property type="entry name" value="RmlC-like cupins"/>
    <property type="match status" value="1"/>
</dbReference>
<protein>
    <recommendedName>
        <fullName evidence="3">Mannose-6-phosphate isomerase</fullName>
    </recommendedName>
</protein>
<organism evidence="1 2">
    <name type="scientific">Brasilonema bromeliae SPC951</name>
    <dbReference type="NCBI Taxonomy" id="385972"/>
    <lineage>
        <taxon>Bacteria</taxon>
        <taxon>Bacillati</taxon>
        <taxon>Cyanobacteriota</taxon>
        <taxon>Cyanophyceae</taxon>
        <taxon>Nostocales</taxon>
        <taxon>Scytonemataceae</taxon>
        <taxon>Brasilonema</taxon>
        <taxon>Bromeliae group (in: Brasilonema)</taxon>
    </lineage>
</organism>
<accession>A0ABX1P4S5</accession>
<proteinExistence type="predicted"/>
<gene>
    <name evidence="1" type="ORF">DP116_06360</name>
</gene>
<dbReference type="Proteomes" id="UP000718564">
    <property type="component" value="Unassembled WGS sequence"/>
</dbReference>
<dbReference type="RefSeq" id="WP_169154369.1">
    <property type="nucleotide sequence ID" value="NZ_CAWPJE010000396.1"/>
</dbReference>
<evidence type="ECO:0000313" key="1">
    <source>
        <dbReference type="EMBL" id="NMG19088.1"/>
    </source>
</evidence>
<keyword evidence="2" id="KW-1185">Reference proteome</keyword>
<sequence length="147" mass="16915">MIEQILYQDQLLAVIISHKFDKPGIHFFTPNELSQQLAYMHHPKGKIIQPHVHNAVPREVLYTQEVLFLKRGKLRVDFYNDQQKYLESRMLEAGDVILLVTGGHGFEVLEEVEMIEVKQGPYLGEQDKTRFVGISAESAKIPELSQL</sequence>
<dbReference type="InterPro" id="IPR011051">
    <property type="entry name" value="RmlC_Cupin_sf"/>
</dbReference>
<evidence type="ECO:0000313" key="2">
    <source>
        <dbReference type="Proteomes" id="UP000718564"/>
    </source>
</evidence>
<name>A0ABX1P4S5_9CYAN</name>
<reference evidence="1 2" key="1">
    <citation type="submission" date="2018-06" db="EMBL/GenBank/DDBJ databases">
        <title>Comparative genomics of Brasilonema spp. strains.</title>
        <authorList>
            <person name="Alvarenga D.O."/>
            <person name="Fiore M.F."/>
            <person name="Varani A.M."/>
        </authorList>
    </citation>
    <scope>NUCLEOTIDE SEQUENCE [LARGE SCALE GENOMIC DNA]</scope>
    <source>
        <strain evidence="1 2">SPC951</strain>
    </source>
</reference>